<evidence type="ECO:0000313" key="2">
    <source>
        <dbReference type="Proteomes" id="UP000185146"/>
    </source>
</evidence>
<organism evidence="1 2">
    <name type="scientific">Pseudomonas putida</name>
    <name type="common">Arthrobacter siderocapsulatus</name>
    <dbReference type="NCBI Taxonomy" id="303"/>
    <lineage>
        <taxon>Bacteria</taxon>
        <taxon>Pseudomonadati</taxon>
        <taxon>Pseudomonadota</taxon>
        <taxon>Gammaproteobacteria</taxon>
        <taxon>Pseudomonadales</taxon>
        <taxon>Pseudomonadaceae</taxon>
        <taxon>Pseudomonas</taxon>
    </lineage>
</organism>
<accession>A0A1L5PL48</accession>
<dbReference type="AlphaFoldDB" id="A0A1L5PL48"/>
<sequence length="154" mass="18059">MQRFMGTTDMTVLLVVSILALILSPLSWLRTSRKQSEQMKLRLEARRMGLAMQLAPQQWPHWLEKEPPSPCPQYHRARRRGHEDSFSFWQITPGVWWNQWREPCEDPRFMEALARLPASVYKVEADARMIALYWTERGDTAVLQDIAHVLEALA</sequence>
<evidence type="ECO:0000313" key="1">
    <source>
        <dbReference type="EMBL" id="APO80929.1"/>
    </source>
</evidence>
<dbReference type="EMBL" id="CP018743">
    <property type="protein sequence ID" value="APO80929.1"/>
    <property type="molecule type" value="Genomic_DNA"/>
</dbReference>
<name>A0A1L5PL48_PSEPU</name>
<gene>
    <name evidence="1" type="ORF">BL240_05335</name>
</gene>
<reference evidence="1 2" key="1">
    <citation type="submission" date="2016-12" db="EMBL/GenBank/DDBJ databases">
        <title>Draft Genome Sequence of Mercury Resistant Pseudomonas DRA525.</title>
        <authorList>
            <person name="Drace K.M."/>
        </authorList>
    </citation>
    <scope>NUCLEOTIDE SEQUENCE [LARGE SCALE GENOMIC DNA]</scope>
    <source>
        <strain evidence="1 2">DRA525</strain>
    </source>
</reference>
<proteinExistence type="predicted"/>
<dbReference type="Proteomes" id="UP000185146">
    <property type="component" value="Chromosome"/>
</dbReference>
<protein>
    <submittedName>
        <fullName evidence="1">Uncharacterized protein</fullName>
    </submittedName>
</protein>